<reference evidence="1 2" key="1">
    <citation type="journal article" date="2016" name="Nat. Commun.">
        <title>Thousands of microbial genomes shed light on interconnected biogeochemical processes in an aquifer system.</title>
        <authorList>
            <person name="Anantharaman K."/>
            <person name="Brown C.T."/>
            <person name="Hug L.A."/>
            <person name="Sharon I."/>
            <person name="Castelle C.J."/>
            <person name="Probst A.J."/>
            <person name="Thomas B.C."/>
            <person name="Singh A."/>
            <person name="Wilkins M.J."/>
            <person name="Karaoz U."/>
            <person name="Brodie E.L."/>
            <person name="Williams K.H."/>
            <person name="Hubbard S.S."/>
            <person name="Banfield J.F."/>
        </authorList>
    </citation>
    <scope>NUCLEOTIDE SEQUENCE [LARGE SCALE GENOMIC DNA]</scope>
</reference>
<organism evidence="1 2">
    <name type="scientific">Candidatus Zambryskibacteria bacterium RIFCSPHIGHO2_01_FULL_49_18</name>
    <dbReference type="NCBI Taxonomy" id="1802740"/>
    <lineage>
        <taxon>Bacteria</taxon>
        <taxon>Candidatus Zambryskiibacteriota</taxon>
    </lineage>
</organism>
<protein>
    <submittedName>
        <fullName evidence="1">Uncharacterized protein</fullName>
    </submittedName>
</protein>
<evidence type="ECO:0000313" key="1">
    <source>
        <dbReference type="EMBL" id="OHA91245.1"/>
    </source>
</evidence>
<comment type="caution">
    <text evidence="1">The sequence shown here is derived from an EMBL/GenBank/DDBJ whole genome shotgun (WGS) entry which is preliminary data.</text>
</comment>
<dbReference type="AlphaFoldDB" id="A0A1G2T1U4"/>
<gene>
    <name evidence="1" type="ORF">A2758_02145</name>
</gene>
<dbReference type="Proteomes" id="UP000178612">
    <property type="component" value="Unassembled WGS sequence"/>
</dbReference>
<sequence length="269" mass="31473">MDLIFQKGADMKEFCGAWWCENPIKQIRKVDGIAVCRPCYQYVWEQAKKMGIQMETAFRVVEPPQRNPVRKRIRCSRPECGVVLTPRMDSSEYRWLNRSTPVCRNCYQTTWEYKEKHGLSSMQEAFDKLYPKGWRPPTPEPVKCAMPWCACMVPQESRHAFNETTFVCSECRRYLHVLSRRYTHAGHDWKWYASNAMRGMVPAPGAPERCAAKWCNRIVGDSGQRGPNGEAVCNTDRLYFYNYGRRHDITFDDAFRTAPPPRLLHTRVE</sequence>
<evidence type="ECO:0000313" key="2">
    <source>
        <dbReference type="Proteomes" id="UP000178612"/>
    </source>
</evidence>
<proteinExistence type="predicted"/>
<dbReference type="EMBL" id="MHVJ01000013">
    <property type="protein sequence ID" value="OHA91245.1"/>
    <property type="molecule type" value="Genomic_DNA"/>
</dbReference>
<name>A0A1G2T1U4_9BACT</name>
<accession>A0A1G2T1U4</accession>